<dbReference type="AlphaFoldDB" id="A0A8S4B3I0"/>
<gene>
    <name evidence="1" type="ORF">MMEN_LOCUS11496</name>
</gene>
<comment type="caution">
    <text evidence="1">The sequence shown here is derived from an EMBL/GenBank/DDBJ whole genome shotgun (WGS) entry which is preliminary data.</text>
</comment>
<keyword evidence="2" id="KW-1185">Reference proteome</keyword>
<evidence type="ECO:0000313" key="1">
    <source>
        <dbReference type="EMBL" id="CAG5927692.1"/>
    </source>
</evidence>
<proteinExistence type="predicted"/>
<dbReference type="Proteomes" id="UP000677803">
    <property type="component" value="Unassembled WGS sequence"/>
</dbReference>
<dbReference type="InterPro" id="IPR038765">
    <property type="entry name" value="Papain-like_cys_pep_sf"/>
</dbReference>
<dbReference type="PROSITE" id="PS00972">
    <property type="entry name" value="USP_1"/>
    <property type="match status" value="1"/>
</dbReference>
<evidence type="ECO:0000313" key="2">
    <source>
        <dbReference type="Proteomes" id="UP000677803"/>
    </source>
</evidence>
<reference evidence="1" key="1">
    <citation type="submission" date="2021-05" db="EMBL/GenBank/DDBJ databases">
        <authorList>
            <person name="Tigano A."/>
        </authorList>
    </citation>
    <scope>NUCLEOTIDE SEQUENCE</scope>
</reference>
<protein>
    <submittedName>
        <fullName evidence="1">(Atlantic silverside) hypothetical protein</fullName>
    </submittedName>
</protein>
<dbReference type="GO" id="GO:0004843">
    <property type="term" value="F:cysteine-type deubiquitinase activity"/>
    <property type="evidence" value="ECO:0007669"/>
    <property type="project" value="InterPro"/>
</dbReference>
<dbReference type="Gene3D" id="3.90.70.10">
    <property type="entry name" value="Cysteine proteinases"/>
    <property type="match status" value="1"/>
</dbReference>
<organism evidence="1 2">
    <name type="scientific">Menidia menidia</name>
    <name type="common">Atlantic silverside</name>
    <dbReference type="NCBI Taxonomy" id="238744"/>
    <lineage>
        <taxon>Eukaryota</taxon>
        <taxon>Metazoa</taxon>
        <taxon>Chordata</taxon>
        <taxon>Craniata</taxon>
        <taxon>Vertebrata</taxon>
        <taxon>Euteleostomi</taxon>
        <taxon>Actinopterygii</taxon>
        <taxon>Neopterygii</taxon>
        <taxon>Teleostei</taxon>
        <taxon>Neoteleostei</taxon>
        <taxon>Acanthomorphata</taxon>
        <taxon>Ovalentaria</taxon>
        <taxon>Atherinomorphae</taxon>
        <taxon>Atheriniformes</taxon>
        <taxon>Atherinopsidae</taxon>
        <taxon>Menidiinae</taxon>
        <taxon>Menidia</taxon>
    </lineage>
</organism>
<name>A0A8S4B3I0_9TELE</name>
<dbReference type="InterPro" id="IPR018200">
    <property type="entry name" value="USP_CS"/>
</dbReference>
<dbReference type="EMBL" id="CAJRST010011113">
    <property type="protein sequence ID" value="CAG5927692.1"/>
    <property type="molecule type" value="Genomic_DNA"/>
</dbReference>
<accession>A0A8S4B3I0</accession>
<dbReference type="SUPFAM" id="SSF54001">
    <property type="entry name" value="Cysteine proteinases"/>
    <property type="match status" value="1"/>
</dbReference>
<dbReference type="OrthoDB" id="2248014at2759"/>
<sequence>MFVKHCKVEVYLTELKLCEDSNMDNVSFSSVSVKNSGYSLPSYHPYSNSYDYPEQSRQSERSGLCGLSNLGNTCFMNSAVQKAEGYKK</sequence>